<name>A0AA91TUN3_NIACI</name>
<keyword evidence="3 6" id="KW-0812">Transmembrane</keyword>
<dbReference type="NCBIfam" id="TIGR01732">
    <property type="entry name" value="tiny_TM_bacill"/>
    <property type="match status" value="1"/>
</dbReference>
<keyword evidence="4 6" id="KW-1133">Transmembrane helix</keyword>
<proteinExistence type="inferred from homology"/>
<comment type="similarity">
    <text evidence="2">Belongs to the SscA family.</text>
</comment>
<comment type="caution">
    <text evidence="7">The sequence shown here is derived from an EMBL/GenBank/DDBJ whole genome shotgun (WGS) entry which is preliminary data.</text>
</comment>
<dbReference type="GeneID" id="56348934"/>
<feature type="transmembrane region" description="Helical" evidence="6">
    <location>
        <begin position="12"/>
        <end position="34"/>
    </location>
</feature>
<comment type="subcellular location">
    <subcellularLocation>
        <location evidence="1">Membrane</location>
        <topology evidence="1">Single-pass membrane protein</topology>
    </subcellularLocation>
</comment>
<sequence>MGEVGVGYGGGFALLVVLFILLVIIGASWGYGGFY</sequence>
<keyword evidence="5 6" id="KW-0472">Membrane</keyword>
<evidence type="ECO:0000256" key="4">
    <source>
        <dbReference type="ARBA" id="ARBA00022989"/>
    </source>
</evidence>
<evidence type="ECO:0000256" key="5">
    <source>
        <dbReference type="ARBA" id="ARBA00023136"/>
    </source>
</evidence>
<dbReference type="Pfam" id="PF09680">
    <property type="entry name" value="YjcZ_2"/>
    <property type="match status" value="1"/>
</dbReference>
<dbReference type="Proteomes" id="UP000216961">
    <property type="component" value="Unassembled WGS sequence"/>
</dbReference>
<evidence type="ECO:0000313" key="7">
    <source>
        <dbReference type="EMBL" id="PAD84610.1"/>
    </source>
</evidence>
<evidence type="ECO:0000256" key="6">
    <source>
        <dbReference type="SAM" id="Phobius"/>
    </source>
</evidence>
<evidence type="ECO:0000256" key="3">
    <source>
        <dbReference type="ARBA" id="ARBA00022692"/>
    </source>
</evidence>
<dbReference type="InterPro" id="IPR010070">
    <property type="entry name" value="YjcZ-like"/>
</dbReference>
<gene>
    <name evidence="7" type="ORF">CHH57_03860</name>
</gene>
<evidence type="ECO:0000313" key="8">
    <source>
        <dbReference type="Proteomes" id="UP000216961"/>
    </source>
</evidence>
<organism evidence="7 8">
    <name type="scientific">Niallia circulans</name>
    <name type="common">Bacillus circulans</name>
    <dbReference type="NCBI Taxonomy" id="1397"/>
    <lineage>
        <taxon>Bacteria</taxon>
        <taxon>Bacillati</taxon>
        <taxon>Bacillota</taxon>
        <taxon>Bacilli</taxon>
        <taxon>Bacillales</taxon>
        <taxon>Bacillaceae</taxon>
        <taxon>Niallia</taxon>
    </lineage>
</organism>
<dbReference type="AlphaFoldDB" id="A0AA91TUN3"/>
<protein>
    <submittedName>
        <fullName evidence="7">Sporulation protein YjcZ</fullName>
    </submittedName>
</protein>
<dbReference type="RefSeq" id="WP_082138357.1">
    <property type="nucleotide sequence ID" value="NZ_CP026040.1"/>
</dbReference>
<evidence type="ECO:0000256" key="1">
    <source>
        <dbReference type="ARBA" id="ARBA00004167"/>
    </source>
</evidence>
<reference evidence="7 8" key="1">
    <citation type="submission" date="2017-07" db="EMBL/GenBank/DDBJ databases">
        <title>Isolation and whole genome analysis of endospore-forming bacteria from heroin.</title>
        <authorList>
            <person name="Kalinowski J."/>
            <person name="Ahrens B."/>
            <person name="Al-Dilaimi A."/>
            <person name="Winkler A."/>
            <person name="Wibberg D."/>
            <person name="Schleenbecker U."/>
            <person name="Ruckert C."/>
            <person name="Wolfel R."/>
            <person name="Grass G."/>
        </authorList>
    </citation>
    <scope>NUCLEOTIDE SEQUENCE [LARGE SCALE GENOMIC DNA]</scope>
    <source>
        <strain evidence="7 8">7521-2</strain>
    </source>
</reference>
<dbReference type="GO" id="GO:0016020">
    <property type="term" value="C:membrane"/>
    <property type="evidence" value="ECO:0007669"/>
    <property type="project" value="UniProtKB-SubCell"/>
</dbReference>
<accession>A0AA91TUN3</accession>
<evidence type="ECO:0000256" key="2">
    <source>
        <dbReference type="ARBA" id="ARBA00010221"/>
    </source>
</evidence>
<dbReference type="EMBL" id="NPBQ01000022">
    <property type="protein sequence ID" value="PAD84610.1"/>
    <property type="molecule type" value="Genomic_DNA"/>
</dbReference>